<comment type="caution">
    <text evidence="1">The sequence shown here is derived from an EMBL/GenBank/DDBJ whole genome shotgun (WGS) entry which is preliminary data.</text>
</comment>
<keyword evidence="2" id="KW-1185">Reference proteome</keyword>
<protein>
    <submittedName>
        <fullName evidence="1">Uncharacterized protein</fullName>
    </submittedName>
</protein>
<proteinExistence type="predicted"/>
<gene>
    <name evidence="1" type="ORF">PsorP6_008008</name>
</gene>
<organism evidence="1 2">
    <name type="scientific">Peronosclerospora sorghi</name>
    <dbReference type="NCBI Taxonomy" id="230839"/>
    <lineage>
        <taxon>Eukaryota</taxon>
        <taxon>Sar</taxon>
        <taxon>Stramenopiles</taxon>
        <taxon>Oomycota</taxon>
        <taxon>Peronosporomycetes</taxon>
        <taxon>Peronosporales</taxon>
        <taxon>Peronosporaceae</taxon>
        <taxon>Peronosclerospora</taxon>
    </lineage>
</organism>
<sequence length="343" mass="39311">MPLFHVIGRTGLNTSFSVCFIFLSGEEIGDYKCSLKEIENLFFGHQIPPPIGLHAIDKHWHLHYVAATPSSPDKSFSSGLELFQKQMDNLARSYVQWTPEQRSIMHAQIADLEAGKTPTVSNPLPVKTKGRPPGAKNKLKSSTKRDPSSLELADRQKKEKDDRKPSVARQRKIQGQKSKLEKALEQNSSKESAYFAKIKGQIHPFLLEYIENVTDVEPDGNCGYRAMTFGVTGQQENWRLLYTDESEFDALVHRVSWLKKEFVLGSTGYKCHKWEKYLPMLTKGRCTSSHFRRIKDRILWHCITLKPSELSKIGGKPNFKQLSCIELVELLVRVTFLFWVWTK</sequence>
<evidence type="ECO:0000313" key="1">
    <source>
        <dbReference type="EMBL" id="KAI9915822.1"/>
    </source>
</evidence>
<accession>A0ACC0WBM4</accession>
<dbReference type="Proteomes" id="UP001163321">
    <property type="component" value="Chromosome 3"/>
</dbReference>
<name>A0ACC0WBM4_9STRA</name>
<reference evidence="1 2" key="1">
    <citation type="journal article" date="2022" name="bioRxiv">
        <title>The genome of the oomycete Peronosclerospora sorghi, a cosmopolitan pathogen of maize and sorghum, is inflated with dispersed pseudogenes.</title>
        <authorList>
            <person name="Fletcher K."/>
            <person name="Martin F."/>
            <person name="Isakeit T."/>
            <person name="Cavanaugh K."/>
            <person name="Magill C."/>
            <person name="Michelmore R."/>
        </authorList>
    </citation>
    <scope>NUCLEOTIDE SEQUENCE [LARGE SCALE GENOMIC DNA]</scope>
    <source>
        <strain evidence="1">P6</strain>
    </source>
</reference>
<evidence type="ECO:0000313" key="2">
    <source>
        <dbReference type="Proteomes" id="UP001163321"/>
    </source>
</evidence>
<dbReference type="EMBL" id="CM047582">
    <property type="protein sequence ID" value="KAI9915822.1"/>
    <property type="molecule type" value="Genomic_DNA"/>
</dbReference>